<dbReference type="Pfam" id="PF23572">
    <property type="entry name" value="GH3_C"/>
    <property type="match status" value="1"/>
</dbReference>
<dbReference type="RefSeq" id="WP_189051126.1">
    <property type="nucleotide sequence ID" value="NZ_BMJQ01000016.1"/>
</dbReference>
<dbReference type="InterPro" id="IPR004993">
    <property type="entry name" value="GH3"/>
</dbReference>
<dbReference type="Proteomes" id="UP000646365">
    <property type="component" value="Unassembled WGS sequence"/>
</dbReference>
<gene>
    <name evidence="3" type="ORF">GCM10011611_52410</name>
</gene>
<keyword evidence="4" id="KW-1185">Reference proteome</keyword>
<feature type="domain" description="GH3 C-terminal" evidence="2">
    <location>
        <begin position="380"/>
        <end position="494"/>
    </location>
</feature>
<organism evidence="3 4">
    <name type="scientific">Aliidongia dinghuensis</name>
    <dbReference type="NCBI Taxonomy" id="1867774"/>
    <lineage>
        <taxon>Bacteria</taxon>
        <taxon>Pseudomonadati</taxon>
        <taxon>Pseudomonadota</taxon>
        <taxon>Alphaproteobacteria</taxon>
        <taxon>Rhodospirillales</taxon>
        <taxon>Dongiaceae</taxon>
        <taxon>Aliidongia</taxon>
    </lineage>
</organism>
<dbReference type="InterPro" id="IPR055377">
    <property type="entry name" value="GH3_M"/>
</dbReference>
<evidence type="ECO:0000313" key="4">
    <source>
        <dbReference type="Proteomes" id="UP000646365"/>
    </source>
</evidence>
<sequence>MWDATPLLRLYARRRLAQLAHSDPTEAQHRTLTALVRHAAGTRFGREHGFAALRTVADYQRAVPLRRYEDFWTEYWQAPFPRLVDVTWPGLIPRFAASSGTTTGVTKQIPVSLAMSRANRHAVFDLLSHHVAHRPESRVLGGKSFMLGGSSKLKPLAPGVAAGDLSGIAASEVPWWARGRYFPPPDLARIEDWEEKVARVAARSLQEDIRTFGGTPSWLLLFVEQLAALRPGAGGRLAGHYPNLELLVHGGVNFAPYRARFEALVQGGSAELREVYPASEGFVAVADRAPGQGLRLLLDNGLFFEFVPVGELDRPAPTRHWVGNAEPGVDYALVVTSCAGLWAYILGDTVRLVDRRPPRVFVTGRTSYGLSAFGEHLIGEEIEEAVAAAAADVGRLVVDFTVTPIYPAAEGGPGRHLFLVEFTPPADAEALRRFSITLDMALLARNADYAAHRSGDFGLLAPLVEPIPAGGFARWMKARGKLGGQNKVPRVIAEAELLASLREQG</sequence>
<evidence type="ECO:0000259" key="2">
    <source>
        <dbReference type="Pfam" id="PF23572"/>
    </source>
</evidence>
<dbReference type="GO" id="GO:0005737">
    <property type="term" value="C:cytoplasm"/>
    <property type="evidence" value="ECO:0007669"/>
    <property type="project" value="TreeGrafter"/>
</dbReference>
<protein>
    <recommendedName>
        <fullName evidence="5">GH3 auxin-responsive promoter</fullName>
    </recommendedName>
</protein>
<dbReference type="InterPro" id="IPR055378">
    <property type="entry name" value="GH3_C"/>
</dbReference>
<evidence type="ECO:0000313" key="3">
    <source>
        <dbReference type="EMBL" id="GGF39514.1"/>
    </source>
</evidence>
<dbReference type="PANTHER" id="PTHR31901">
    <property type="entry name" value="GH3 DOMAIN-CONTAINING PROTEIN"/>
    <property type="match status" value="1"/>
</dbReference>
<dbReference type="AlphaFoldDB" id="A0A8J2YZX0"/>
<reference evidence="3" key="2">
    <citation type="submission" date="2020-09" db="EMBL/GenBank/DDBJ databases">
        <authorList>
            <person name="Sun Q."/>
            <person name="Zhou Y."/>
        </authorList>
    </citation>
    <scope>NUCLEOTIDE SEQUENCE</scope>
    <source>
        <strain evidence="3">CGMCC 1.15725</strain>
    </source>
</reference>
<comment type="caution">
    <text evidence="3">The sequence shown here is derived from an EMBL/GenBank/DDBJ whole genome shotgun (WGS) entry which is preliminary data.</text>
</comment>
<proteinExistence type="predicted"/>
<dbReference type="Pfam" id="PF03321">
    <property type="entry name" value="GH3"/>
    <property type="match status" value="1"/>
</dbReference>
<evidence type="ECO:0008006" key="5">
    <source>
        <dbReference type="Google" id="ProtNLM"/>
    </source>
</evidence>
<reference evidence="3" key="1">
    <citation type="journal article" date="2014" name="Int. J. Syst. Evol. Microbiol.">
        <title>Complete genome sequence of Corynebacterium casei LMG S-19264T (=DSM 44701T), isolated from a smear-ripened cheese.</title>
        <authorList>
            <consortium name="US DOE Joint Genome Institute (JGI-PGF)"/>
            <person name="Walter F."/>
            <person name="Albersmeier A."/>
            <person name="Kalinowski J."/>
            <person name="Ruckert C."/>
        </authorList>
    </citation>
    <scope>NUCLEOTIDE SEQUENCE</scope>
    <source>
        <strain evidence="3">CGMCC 1.15725</strain>
    </source>
</reference>
<dbReference type="GO" id="GO:0016881">
    <property type="term" value="F:acid-amino acid ligase activity"/>
    <property type="evidence" value="ECO:0007669"/>
    <property type="project" value="TreeGrafter"/>
</dbReference>
<dbReference type="Pfam" id="PF23571">
    <property type="entry name" value="GH3_M"/>
    <property type="match status" value="1"/>
</dbReference>
<dbReference type="PANTHER" id="PTHR31901:SF9">
    <property type="entry name" value="GH3 DOMAIN-CONTAINING PROTEIN"/>
    <property type="match status" value="1"/>
</dbReference>
<dbReference type="EMBL" id="BMJQ01000016">
    <property type="protein sequence ID" value="GGF39514.1"/>
    <property type="molecule type" value="Genomic_DNA"/>
</dbReference>
<evidence type="ECO:0000259" key="1">
    <source>
        <dbReference type="Pfam" id="PF23571"/>
    </source>
</evidence>
<feature type="domain" description="GH3 middle" evidence="1">
    <location>
        <begin position="296"/>
        <end position="359"/>
    </location>
</feature>
<accession>A0A8J2YZX0</accession>
<name>A0A8J2YZX0_9PROT</name>